<reference evidence="1 2" key="1">
    <citation type="journal article" date="2020" name="Biotechnol. Biofuels">
        <title>New insights from the biogas microbiome by comprehensive genome-resolved metagenomics of nearly 1600 species originating from multiple anaerobic digesters.</title>
        <authorList>
            <person name="Campanaro S."/>
            <person name="Treu L."/>
            <person name="Rodriguez-R L.M."/>
            <person name="Kovalovszki A."/>
            <person name="Ziels R.M."/>
            <person name="Maus I."/>
            <person name="Zhu X."/>
            <person name="Kougias P.G."/>
            <person name="Basile A."/>
            <person name="Luo G."/>
            <person name="Schluter A."/>
            <person name="Konstantinidis K.T."/>
            <person name="Angelidaki I."/>
        </authorList>
    </citation>
    <scope>NUCLEOTIDE SEQUENCE [LARGE SCALE GENOMIC DNA]</scope>
    <source>
        <strain evidence="1">AS05jafATM_4</strain>
    </source>
</reference>
<proteinExistence type="predicted"/>
<gene>
    <name evidence="1" type="ORF">GX523_02110</name>
</gene>
<evidence type="ECO:0000313" key="2">
    <source>
        <dbReference type="Proteomes" id="UP000553059"/>
    </source>
</evidence>
<name>A0A7C6Z2L4_9FIRM</name>
<protein>
    <submittedName>
        <fullName evidence="1">Uncharacterized protein</fullName>
    </submittedName>
</protein>
<dbReference type="Proteomes" id="UP000553059">
    <property type="component" value="Unassembled WGS sequence"/>
</dbReference>
<sequence>MLFVTRQPNSVATSIKNEGYYCAQSKGVQTKPIENLFGYIPIFVSSIETDEDLIVSAYTSSPSMIECYIVFETETFDKISYKKWIGYLRDKNIDADVSFTSGMEPEYFVRTIKLDEVKRIIPVKGRFNKDQDAAYMLSDDFYKEATLFERGRKGVEFKLTNNSDKFLSCLHKLLMSFIDGTYDDKAFSVFREEMSCLLK</sequence>
<dbReference type="AlphaFoldDB" id="A0A7C6Z2L4"/>
<evidence type="ECO:0000313" key="1">
    <source>
        <dbReference type="EMBL" id="HHY25544.1"/>
    </source>
</evidence>
<dbReference type="EMBL" id="DUTF01000046">
    <property type="protein sequence ID" value="HHY25544.1"/>
    <property type="molecule type" value="Genomic_DNA"/>
</dbReference>
<organism evidence="1 2">
    <name type="scientific">Desulfitobacterium dehalogenans</name>
    <dbReference type="NCBI Taxonomy" id="36854"/>
    <lineage>
        <taxon>Bacteria</taxon>
        <taxon>Bacillati</taxon>
        <taxon>Bacillota</taxon>
        <taxon>Clostridia</taxon>
        <taxon>Eubacteriales</taxon>
        <taxon>Desulfitobacteriaceae</taxon>
        <taxon>Desulfitobacterium</taxon>
    </lineage>
</organism>
<comment type="caution">
    <text evidence="1">The sequence shown here is derived from an EMBL/GenBank/DDBJ whole genome shotgun (WGS) entry which is preliminary data.</text>
</comment>
<accession>A0A7C6Z2L4</accession>